<dbReference type="EC" id="1.1.1.35" evidence="6"/>
<comment type="catalytic activity">
    <reaction evidence="33">
        <text>(3S)-hydroxyhexadecanedioyl-CoA + NAD(+) = 3-oxohexadecanedioyl-CoA + NADH + H(+)</text>
        <dbReference type="Rhea" id="RHEA:40267"/>
        <dbReference type="ChEBI" id="CHEBI:15378"/>
        <dbReference type="ChEBI" id="CHEBI:57540"/>
        <dbReference type="ChEBI" id="CHEBI:57945"/>
        <dbReference type="ChEBI" id="CHEBI:77080"/>
        <dbReference type="ChEBI" id="CHEBI:77081"/>
    </reaction>
    <physiologicalReaction direction="left-to-right" evidence="33">
        <dbReference type="Rhea" id="RHEA:40268"/>
    </physiologicalReaction>
</comment>
<comment type="catalytic activity">
    <reaction evidence="18">
        <text>a (3E)-enoyl-CoA = a 4-saturated (2E)-enoyl-CoA</text>
        <dbReference type="Rhea" id="RHEA:45228"/>
        <dbReference type="ChEBI" id="CHEBI:58521"/>
        <dbReference type="ChEBI" id="CHEBI:85097"/>
        <dbReference type="EC" id="5.3.3.8"/>
    </reaction>
    <physiologicalReaction direction="left-to-right" evidence="18">
        <dbReference type="Rhea" id="RHEA:45229"/>
    </physiologicalReaction>
</comment>
<dbReference type="InterPro" id="IPR008927">
    <property type="entry name" value="6-PGluconate_DH-like_C_sf"/>
</dbReference>
<dbReference type="Gene3D" id="3.90.226.10">
    <property type="entry name" value="2-enoyl-CoA Hydratase, Chain A, domain 1"/>
    <property type="match status" value="1"/>
</dbReference>
<gene>
    <name evidence="36" type="ORF">C0Q70_10299</name>
</gene>
<dbReference type="Proteomes" id="UP000245119">
    <property type="component" value="Linkage Group LG5"/>
</dbReference>
<dbReference type="FunFam" id="1.10.1040.50:FF:000006">
    <property type="entry name" value="Peroxisomal bifunctional enzyme"/>
    <property type="match status" value="1"/>
</dbReference>
<dbReference type="Gene3D" id="1.10.1040.50">
    <property type="match status" value="1"/>
</dbReference>
<evidence type="ECO:0000256" key="27">
    <source>
        <dbReference type="ARBA" id="ARBA00038365"/>
    </source>
</evidence>
<dbReference type="InterPro" id="IPR029045">
    <property type="entry name" value="ClpP/crotonase-like_dom_sf"/>
</dbReference>
<dbReference type="Pfam" id="PF02737">
    <property type="entry name" value="3HCDH_N"/>
    <property type="match status" value="1"/>
</dbReference>
<evidence type="ECO:0000256" key="4">
    <source>
        <dbReference type="ARBA" id="ARBA00011245"/>
    </source>
</evidence>
<comment type="similarity">
    <text evidence="27">In the C-terminal section; belongs to the 3-hydroxyacyl-CoA dehydrogenase family.</text>
</comment>
<evidence type="ECO:0000259" key="34">
    <source>
        <dbReference type="Pfam" id="PF00725"/>
    </source>
</evidence>
<comment type="catalytic activity">
    <reaction evidence="23">
        <text>(2S,3S)-3-hydroxy-2-methylbutanoyl-CoA = (2E)-2-methylbut-2-enoyl-CoA + H2O</text>
        <dbReference type="Rhea" id="RHEA:31119"/>
        <dbReference type="ChEBI" id="CHEBI:15377"/>
        <dbReference type="ChEBI" id="CHEBI:57312"/>
        <dbReference type="ChEBI" id="CHEBI:57337"/>
    </reaction>
    <physiologicalReaction direction="right-to-left" evidence="23">
        <dbReference type="Rhea" id="RHEA:31121"/>
    </physiologicalReaction>
</comment>
<comment type="catalytic activity">
    <reaction evidence="17">
        <text>a 4-saturated-(3S)-3-hydroxyacyl-CoA = a (3E)-enoyl-CoA + H2O</text>
        <dbReference type="Rhea" id="RHEA:20724"/>
        <dbReference type="ChEBI" id="CHEBI:15377"/>
        <dbReference type="ChEBI" id="CHEBI:58521"/>
        <dbReference type="ChEBI" id="CHEBI:137480"/>
        <dbReference type="EC" id="4.2.1.17"/>
    </reaction>
    <physiologicalReaction direction="left-to-right" evidence="17">
        <dbReference type="Rhea" id="RHEA:20725"/>
    </physiologicalReaction>
</comment>
<evidence type="ECO:0000256" key="14">
    <source>
        <dbReference type="ARBA" id="ARBA00023268"/>
    </source>
</evidence>
<dbReference type="GO" id="GO:0005777">
    <property type="term" value="C:peroxisome"/>
    <property type="evidence" value="ECO:0007669"/>
    <property type="project" value="UniProtKB-SubCell"/>
</dbReference>
<evidence type="ECO:0000256" key="19">
    <source>
        <dbReference type="ARBA" id="ARBA00035959"/>
    </source>
</evidence>
<dbReference type="Gene3D" id="3.40.50.720">
    <property type="entry name" value="NAD(P)-binding Rossmann-like Domain"/>
    <property type="match status" value="1"/>
</dbReference>
<evidence type="ECO:0000256" key="32">
    <source>
        <dbReference type="ARBA" id="ARBA00048911"/>
    </source>
</evidence>
<dbReference type="InterPro" id="IPR036291">
    <property type="entry name" value="NAD(P)-bd_dom_sf"/>
</dbReference>
<evidence type="ECO:0000256" key="9">
    <source>
        <dbReference type="ARBA" id="ARBA00023027"/>
    </source>
</evidence>
<reference evidence="36 37" key="1">
    <citation type="submission" date="2018-04" db="EMBL/GenBank/DDBJ databases">
        <title>The genome of golden apple snail Pomacea canaliculata provides insight into stress tolerance and invasive adaptation.</title>
        <authorList>
            <person name="Liu C."/>
            <person name="Liu B."/>
            <person name="Ren Y."/>
            <person name="Zhang Y."/>
            <person name="Wang H."/>
            <person name="Li S."/>
            <person name="Jiang F."/>
            <person name="Yin L."/>
            <person name="Zhang G."/>
            <person name="Qian W."/>
            <person name="Fan W."/>
        </authorList>
    </citation>
    <scope>NUCLEOTIDE SEQUENCE [LARGE SCALE GENOMIC DNA]</scope>
    <source>
        <strain evidence="36">SZHN2017</strain>
        <tissue evidence="36">Muscle</tissue>
    </source>
</reference>
<comment type="catalytic activity">
    <reaction evidence="32">
        <text>a (3S)-3-hydroxyacyl-CoA + NAD(+) = a 3-oxoacyl-CoA + NADH + H(+)</text>
        <dbReference type="Rhea" id="RHEA:22432"/>
        <dbReference type="ChEBI" id="CHEBI:15378"/>
        <dbReference type="ChEBI" id="CHEBI:57318"/>
        <dbReference type="ChEBI" id="CHEBI:57540"/>
        <dbReference type="ChEBI" id="CHEBI:57945"/>
        <dbReference type="ChEBI" id="CHEBI:90726"/>
        <dbReference type="EC" id="1.1.1.35"/>
    </reaction>
    <physiologicalReaction direction="left-to-right" evidence="32">
        <dbReference type="Rhea" id="RHEA:22433"/>
    </physiologicalReaction>
</comment>
<proteinExistence type="inferred from homology"/>
<keyword evidence="10" id="KW-0443">Lipid metabolism</keyword>
<evidence type="ECO:0000256" key="31">
    <source>
        <dbReference type="ARBA" id="ARBA00048361"/>
    </source>
</evidence>
<comment type="catalytic activity">
    <reaction evidence="31">
        <text>(3S)-hydroxydecanoyl-CoA + NAD(+) = 3-oxodecanoyl-CoA + NADH + H(+)</text>
        <dbReference type="Rhea" id="RHEA:31187"/>
        <dbReference type="ChEBI" id="CHEBI:15378"/>
        <dbReference type="ChEBI" id="CHEBI:57540"/>
        <dbReference type="ChEBI" id="CHEBI:57945"/>
        <dbReference type="ChEBI" id="CHEBI:62548"/>
        <dbReference type="ChEBI" id="CHEBI:62616"/>
    </reaction>
    <physiologicalReaction direction="left-to-right" evidence="31">
        <dbReference type="Rhea" id="RHEA:31188"/>
    </physiologicalReaction>
</comment>
<dbReference type="OrthoDB" id="2018133at2759"/>
<evidence type="ECO:0000256" key="26">
    <source>
        <dbReference type="ARBA" id="ARBA00036989"/>
    </source>
</evidence>
<dbReference type="InterPro" id="IPR006108">
    <property type="entry name" value="3HC_DH_C"/>
</dbReference>
<comment type="subunit">
    <text evidence="4">Monomer.</text>
</comment>
<evidence type="ECO:0000256" key="13">
    <source>
        <dbReference type="ARBA" id="ARBA00023239"/>
    </source>
</evidence>
<comment type="catalytic activity">
    <reaction evidence="15">
        <text>(3S)-hydroxydecanoyl-CoA = (2E)-decenoyl-CoA + H2O</text>
        <dbReference type="Rhea" id="RHEA:31191"/>
        <dbReference type="ChEBI" id="CHEBI:15377"/>
        <dbReference type="ChEBI" id="CHEBI:61406"/>
        <dbReference type="ChEBI" id="CHEBI:62616"/>
    </reaction>
    <physiologicalReaction direction="right-to-left" evidence="15">
        <dbReference type="Rhea" id="RHEA:31193"/>
    </physiologicalReaction>
</comment>
<dbReference type="GO" id="GO:0004300">
    <property type="term" value="F:enoyl-CoA hydratase activity"/>
    <property type="evidence" value="ECO:0007669"/>
    <property type="project" value="UniProtKB-EC"/>
</dbReference>
<comment type="caution">
    <text evidence="36">The sequence shown here is derived from an EMBL/GenBank/DDBJ whole genome shotgun (WGS) entry which is preliminary data.</text>
</comment>
<feature type="domain" description="3-hydroxyacyl-CoA dehydrogenase NAD binding" evidence="35">
    <location>
        <begin position="287"/>
        <end position="405"/>
    </location>
</feature>
<evidence type="ECO:0000256" key="23">
    <source>
        <dbReference type="ARBA" id="ARBA00036472"/>
    </source>
</evidence>
<evidence type="ECO:0000256" key="22">
    <source>
        <dbReference type="ARBA" id="ARBA00036370"/>
    </source>
</evidence>
<evidence type="ECO:0000256" key="5">
    <source>
        <dbReference type="ARBA" id="ARBA00012064"/>
    </source>
</evidence>
<keyword evidence="12" id="KW-0413">Isomerase</keyword>
<comment type="catalytic activity">
    <reaction evidence="16">
        <text>(3E,5Z)-octadienoyl-CoA = (2E,5Z)-octadienoyl-CoA</text>
        <dbReference type="Rhea" id="RHEA:49932"/>
        <dbReference type="ChEBI" id="CHEBI:85108"/>
        <dbReference type="ChEBI" id="CHEBI:131990"/>
    </reaction>
    <physiologicalReaction direction="right-to-left" evidence="16">
        <dbReference type="Rhea" id="RHEA:49934"/>
    </physiologicalReaction>
</comment>
<keyword evidence="7" id="KW-0276">Fatty acid metabolism</keyword>
<evidence type="ECO:0000256" key="12">
    <source>
        <dbReference type="ARBA" id="ARBA00023235"/>
    </source>
</evidence>
<keyword evidence="8" id="KW-0560">Oxidoreductase</keyword>
<comment type="pathway">
    <text evidence="3">Lipid metabolism; fatty acid beta-oxidation.</text>
</comment>
<evidence type="ECO:0000256" key="3">
    <source>
        <dbReference type="ARBA" id="ARBA00005005"/>
    </source>
</evidence>
<evidence type="ECO:0000256" key="17">
    <source>
        <dbReference type="ARBA" id="ARBA00035909"/>
    </source>
</evidence>
<dbReference type="CDD" id="cd06558">
    <property type="entry name" value="crotonase-like"/>
    <property type="match status" value="1"/>
</dbReference>
<evidence type="ECO:0000256" key="29">
    <source>
        <dbReference type="ARBA" id="ARBA00042031"/>
    </source>
</evidence>
<feature type="domain" description="3-hydroxyacyl-CoA dehydrogenase C-terminal" evidence="34">
    <location>
        <begin position="441"/>
        <end position="543"/>
    </location>
</feature>
<comment type="catalytic activity">
    <reaction evidence="25">
        <text>(3E)-decenoyl-CoA = (2E)-decenoyl-CoA</text>
        <dbReference type="Rhea" id="RHEA:45752"/>
        <dbReference type="ChEBI" id="CHEBI:61406"/>
        <dbReference type="ChEBI" id="CHEBI:84793"/>
    </reaction>
    <physiologicalReaction direction="left-to-right" evidence="25">
        <dbReference type="Rhea" id="RHEA:45753"/>
    </physiologicalReaction>
</comment>
<evidence type="ECO:0000256" key="1">
    <source>
        <dbReference type="ARBA" id="ARBA00000469"/>
    </source>
</evidence>
<evidence type="ECO:0000256" key="11">
    <source>
        <dbReference type="ARBA" id="ARBA00023140"/>
    </source>
</evidence>
<evidence type="ECO:0000256" key="25">
    <source>
        <dbReference type="ARBA" id="ARBA00036656"/>
    </source>
</evidence>
<dbReference type="SUPFAM" id="SSF48179">
    <property type="entry name" value="6-phosphogluconate dehydrogenase C-terminal domain-like"/>
    <property type="match status" value="2"/>
</dbReference>
<comment type="catalytic activity">
    <reaction evidence="20">
        <text>(3Z)-hexenoyl-CoA = (2E)-hexenoyl-CoA</text>
        <dbReference type="Rhea" id="RHEA:45748"/>
        <dbReference type="ChEBI" id="CHEBI:62077"/>
        <dbReference type="ChEBI" id="CHEBI:85415"/>
    </reaction>
    <physiologicalReaction direction="left-to-right" evidence="20">
        <dbReference type="Rhea" id="RHEA:45749"/>
    </physiologicalReaction>
</comment>
<evidence type="ECO:0000256" key="7">
    <source>
        <dbReference type="ARBA" id="ARBA00022832"/>
    </source>
</evidence>
<dbReference type="PANTHER" id="PTHR23309:SF49">
    <property type="entry name" value="PEROXISOMAL BIFUNCTIONAL ENZYME"/>
    <property type="match status" value="1"/>
</dbReference>
<dbReference type="GO" id="GO:0006635">
    <property type="term" value="P:fatty acid beta-oxidation"/>
    <property type="evidence" value="ECO:0007669"/>
    <property type="project" value="UniProtKB-UniPathway"/>
</dbReference>
<comment type="catalytic activity">
    <reaction evidence="19">
        <text>a (3Z)-enoyl-CoA = a 4-saturated (2E)-enoyl-CoA</text>
        <dbReference type="Rhea" id="RHEA:45900"/>
        <dbReference type="ChEBI" id="CHEBI:85097"/>
        <dbReference type="ChEBI" id="CHEBI:85489"/>
        <dbReference type="EC" id="5.3.3.8"/>
    </reaction>
    <physiologicalReaction direction="left-to-right" evidence="19">
        <dbReference type="Rhea" id="RHEA:45901"/>
    </physiologicalReaction>
</comment>
<evidence type="ECO:0000256" key="10">
    <source>
        <dbReference type="ARBA" id="ARBA00023098"/>
    </source>
</evidence>
<keyword evidence="9" id="KW-0520">NAD</keyword>
<comment type="catalytic activity">
    <reaction evidence="24">
        <text>(3E,5Z)-tetradecadienoyl-CoA = (2E,5Z)-tetradecadienoyl-CoA</text>
        <dbReference type="Rhea" id="RHEA:47464"/>
        <dbReference type="ChEBI" id="CHEBI:71586"/>
        <dbReference type="ChEBI" id="CHEBI:87701"/>
    </reaction>
    <physiologicalReaction direction="right-to-left" evidence="24">
        <dbReference type="Rhea" id="RHEA:47466"/>
    </physiologicalReaction>
</comment>
<keyword evidence="11" id="KW-0576">Peroxisome</keyword>
<dbReference type="STRING" id="400727.A0A2T7PC73"/>
<keyword evidence="37" id="KW-1185">Reference proteome</keyword>
<evidence type="ECO:0000256" key="21">
    <source>
        <dbReference type="ARBA" id="ARBA00036353"/>
    </source>
</evidence>
<dbReference type="Pfam" id="PF00725">
    <property type="entry name" value="3HCDH"/>
    <property type="match status" value="2"/>
</dbReference>
<dbReference type="Pfam" id="PF00378">
    <property type="entry name" value="ECH_1"/>
    <property type="match status" value="1"/>
</dbReference>
<dbReference type="AlphaFoldDB" id="A0A2T7PC73"/>
<dbReference type="GO" id="GO:0003857">
    <property type="term" value="F:(3S)-3-hydroxyacyl-CoA dehydrogenase (NAD+) activity"/>
    <property type="evidence" value="ECO:0007669"/>
    <property type="project" value="UniProtKB-EC"/>
</dbReference>
<evidence type="ECO:0000313" key="36">
    <source>
        <dbReference type="EMBL" id="PVD31023.1"/>
    </source>
</evidence>
<keyword evidence="13" id="KW-0456">Lyase</keyword>
<evidence type="ECO:0000256" key="8">
    <source>
        <dbReference type="ARBA" id="ARBA00023002"/>
    </source>
</evidence>
<dbReference type="SUPFAM" id="SSF52096">
    <property type="entry name" value="ClpP/crotonase"/>
    <property type="match status" value="1"/>
</dbReference>
<comment type="catalytic activity">
    <reaction evidence="26">
        <text>(2E)-hexadecenedioyl-CoA + H2O = (3S)-hydroxyhexadecanedioyl-CoA</text>
        <dbReference type="Rhea" id="RHEA:40259"/>
        <dbReference type="ChEBI" id="CHEBI:15377"/>
        <dbReference type="ChEBI" id="CHEBI:77075"/>
        <dbReference type="ChEBI" id="CHEBI:77080"/>
    </reaction>
    <physiologicalReaction direction="left-to-right" evidence="26">
        <dbReference type="Rhea" id="RHEA:40260"/>
    </physiologicalReaction>
</comment>
<keyword evidence="14" id="KW-0511">Multifunctional enzyme</keyword>
<dbReference type="EMBL" id="PZQS01000005">
    <property type="protein sequence ID" value="PVD31023.1"/>
    <property type="molecule type" value="Genomic_DNA"/>
</dbReference>
<dbReference type="PANTHER" id="PTHR23309">
    <property type="entry name" value="3-HYDROXYACYL-COA DEHYROGENASE"/>
    <property type="match status" value="1"/>
</dbReference>
<evidence type="ECO:0000256" key="16">
    <source>
        <dbReference type="ARBA" id="ARBA00035863"/>
    </source>
</evidence>
<comment type="catalytic activity">
    <reaction evidence="1">
        <text>(3S)-hydroxyhexadecanoyl-CoA = (2E)-hexadecenoyl-CoA + H2O</text>
        <dbReference type="Rhea" id="RHEA:31163"/>
        <dbReference type="ChEBI" id="CHEBI:15377"/>
        <dbReference type="ChEBI" id="CHEBI:61526"/>
        <dbReference type="ChEBI" id="CHEBI:62613"/>
    </reaction>
    <physiologicalReaction direction="right-to-left" evidence="1">
        <dbReference type="Rhea" id="RHEA:31165"/>
    </physiologicalReaction>
</comment>
<comment type="catalytic activity">
    <reaction evidence="22">
        <text>(3S)-hydroxyhexanoyl-CoA = (2E)-hexenoyl-CoA + H2O</text>
        <dbReference type="Rhea" id="RHEA:30547"/>
        <dbReference type="ChEBI" id="CHEBI:15377"/>
        <dbReference type="ChEBI" id="CHEBI:62075"/>
        <dbReference type="ChEBI" id="CHEBI:62077"/>
    </reaction>
    <physiologicalReaction direction="right-to-left" evidence="22">
        <dbReference type="Rhea" id="RHEA:30549"/>
    </physiologicalReaction>
</comment>
<dbReference type="InterPro" id="IPR006176">
    <property type="entry name" value="3-OHacyl-CoA_DH_NAD-bd"/>
</dbReference>
<accession>A0A2T7PC73</accession>
<dbReference type="SUPFAM" id="SSF51735">
    <property type="entry name" value="NAD(P)-binding Rossmann-fold domains"/>
    <property type="match status" value="1"/>
</dbReference>
<evidence type="ECO:0000256" key="18">
    <source>
        <dbReference type="ARBA" id="ARBA00035949"/>
    </source>
</evidence>
<dbReference type="EC" id="5.3.3.8" evidence="5"/>
<dbReference type="InterPro" id="IPR001753">
    <property type="entry name" value="Enoyl-CoA_hydra/iso"/>
</dbReference>
<protein>
    <recommendedName>
        <fullName evidence="28">Peroxisomal bifunctional enzyme</fullName>
        <ecNumber evidence="6">1.1.1.35</ecNumber>
        <ecNumber evidence="5">5.3.3.8</ecNumber>
    </recommendedName>
    <alternativeName>
        <fullName evidence="29">Multifunctional enzyme 1</fullName>
    </alternativeName>
</protein>
<evidence type="ECO:0000313" key="37">
    <source>
        <dbReference type="Proteomes" id="UP000245119"/>
    </source>
</evidence>
<evidence type="ECO:0000256" key="28">
    <source>
        <dbReference type="ARBA" id="ARBA00039632"/>
    </source>
</evidence>
<evidence type="ECO:0000259" key="35">
    <source>
        <dbReference type="Pfam" id="PF02737"/>
    </source>
</evidence>
<organism evidence="36 37">
    <name type="scientific">Pomacea canaliculata</name>
    <name type="common">Golden apple snail</name>
    <dbReference type="NCBI Taxonomy" id="400727"/>
    <lineage>
        <taxon>Eukaryota</taxon>
        <taxon>Metazoa</taxon>
        <taxon>Spiralia</taxon>
        <taxon>Lophotrochozoa</taxon>
        <taxon>Mollusca</taxon>
        <taxon>Gastropoda</taxon>
        <taxon>Caenogastropoda</taxon>
        <taxon>Architaenioglossa</taxon>
        <taxon>Ampullarioidea</taxon>
        <taxon>Ampullariidae</taxon>
        <taxon>Pomacea</taxon>
    </lineage>
</organism>
<dbReference type="UniPathway" id="UPA00659"/>
<evidence type="ECO:0000256" key="15">
    <source>
        <dbReference type="ARBA" id="ARBA00035760"/>
    </source>
</evidence>
<evidence type="ECO:0000256" key="2">
    <source>
        <dbReference type="ARBA" id="ARBA00004275"/>
    </source>
</evidence>
<dbReference type="GO" id="GO:0070403">
    <property type="term" value="F:NAD+ binding"/>
    <property type="evidence" value="ECO:0007669"/>
    <property type="project" value="InterPro"/>
</dbReference>
<evidence type="ECO:0000256" key="20">
    <source>
        <dbReference type="ARBA" id="ARBA00036336"/>
    </source>
</evidence>
<sequence length="682" mass="76159">MVDYRKEGLVAIFEVNNPPVNSLSKNVRQGFVDGLSKATNDPEVKAVIIIGKGRTFIAGANIKDFGKPMEELMSSSPSLIDIGNMLEESEKPIICAIHGAGLGGGLELCLFSHYRLAVKSARVGFPEVNLGILPAAAGTQRLPRLVDITVAMDIISSGRHVAAPEALKYGILDQIVEGDLLKESIKFAHSVIGKPLEPRRLRNLACKSILYCISVIHQFCLKSVRNAADLSYEAGLMMENTYFKYLITGFQSFALRYSFFAERTARKWQLPSGANAANTKPLNVQTTGIIGAGTMGTGIAVSLLRAGYPVILVEQNQEFLDKGVDMIRNILKDGVSRRLMTEDRMKQCLKALKASVDLKHLANVDLVIEAVYENISLKQEIFKKLDYICKPSALLCSNTSSIDIDMNVYGKETSAETVATIMDFGKKIGKVSILVKSCHLFVANRMHGCFQTEAKFILEEGALPDEVDRILEDFGMPMGPFKVSDLAGIDISCRIQHEVAKQHDIELTLQTRFFRGERYSSLSNRLYELGRLGRKTGKGWYRYEKPGGKNAIPDNDIKDVIRIHCKELGIEQRQISTQEILERCLYSAINEGFKIIEEGVVDKPEDIDVIWWYGFGFPRYMGGPMFYASQTGLKKVYDRVCYYHKNFPYSSHWVPSDLLRRLSTAPNPVPITQWKTVLHSKL</sequence>
<comment type="subcellular location">
    <subcellularLocation>
        <location evidence="2">Peroxisome</location>
    </subcellularLocation>
</comment>
<name>A0A2T7PC73_POMCA</name>
<feature type="domain" description="3-hydroxyacyl-CoA dehydrogenase C-terminal" evidence="34">
    <location>
        <begin position="580"/>
        <end position="665"/>
    </location>
</feature>
<dbReference type="GO" id="GO:0004165">
    <property type="term" value="F:delta(3)-delta(2)-enoyl-CoA isomerase activity"/>
    <property type="evidence" value="ECO:0007669"/>
    <property type="project" value="UniProtKB-EC"/>
</dbReference>
<evidence type="ECO:0000256" key="6">
    <source>
        <dbReference type="ARBA" id="ARBA00013000"/>
    </source>
</evidence>
<evidence type="ECO:0000256" key="30">
    <source>
        <dbReference type="ARBA" id="ARBA00047613"/>
    </source>
</evidence>
<comment type="catalytic activity">
    <reaction evidence="30">
        <text>(3S)-hydroxyhexadecanoyl-CoA + NAD(+) = 3-oxohexadecanoyl-CoA + NADH + H(+)</text>
        <dbReference type="Rhea" id="RHEA:31159"/>
        <dbReference type="ChEBI" id="CHEBI:15378"/>
        <dbReference type="ChEBI" id="CHEBI:57349"/>
        <dbReference type="ChEBI" id="CHEBI:57540"/>
        <dbReference type="ChEBI" id="CHEBI:57945"/>
        <dbReference type="ChEBI" id="CHEBI:62613"/>
    </reaction>
    <physiologicalReaction direction="left-to-right" evidence="30">
        <dbReference type="Rhea" id="RHEA:31160"/>
    </physiologicalReaction>
</comment>
<evidence type="ECO:0000256" key="24">
    <source>
        <dbReference type="ARBA" id="ARBA00036570"/>
    </source>
</evidence>
<evidence type="ECO:0000256" key="33">
    <source>
        <dbReference type="ARBA" id="ARBA00049448"/>
    </source>
</evidence>
<comment type="catalytic activity">
    <reaction evidence="21">
        <text>(3E)-hexenoyl-CoA = (2E)-hexenoyl-CoA</text>
        <dbReference type="Rhea" id="RHEA:45736"/>
        <dbReference type="ChEBI" id="CHEBI:62077"/>
        <dbReference type="ChEBI" id="CHEBI:84790"/>
    </reaction>
    <physiologicalReaction direction="left-to-right" evidence="21">
        <dbReference type="Rhea" id="RHEA:45737"/>
    </physiologicalReaction>
</comment>